<reference evidence="3 4" key="1">
    <citation type="journal article" date="2010" name="Syst. Appl. Microbiol.">
        <title>Four new species of Chryseobacterium from the rhizosphere of coastal sand dune plants, Chryseobacterium elymi sp. nov., Chryseobacterium hagamense sp. nov., Chryseobacterium lathyri sp. nov. and Chryseobacterium rhizosphaerae sp. nov.</title>
        <authorList>
            <person name="Cho S.H."/>
            <person name="Lee K.S."/>
            <person name="Shin D.S."/>
            <person name="Han J.H."/>
            <person name="Park K.S."/>
            <person name="Lee C.H."/>
            <person name="Park K.H."/>
            <person name="Kim S.B."/>
        </authorList>
    </citation>
    <scope>NUCLEOTIDE SEQUENCE [LARGE SCALE GENOMIC DNA]</scope>
    <source>
        <strain evidence="3 4">KCTC 22547</strain>
    </source>
</reference>
<dbReference type="EMBL" id="QNUH01000004">
    <property type="protein sequence ID" value="REC79457.1"/>
    <property type="molecule type" value="Genomic_DNA"/>
</dbReference>
<comment type="caution">
    <text evidence="3">The sequence shown here is derived from an EMBL/GenBank/DDBJ whole genome shotgun (WGS) entry which is preliminary data.</text>
</comment>
<evidence type="ECO:0000313" key="3">
    <source>
        <dbReference type="EMBL" id="REC79457.1"/>
    </source>
</evidence>
<feature type="region of interest" description="Disordered" evidence="1">
    <location>
        <begin position="91"/>
        <end position="111"/>
    </location>
</feature>
<evidence type="ECO:0000259" key="2">
    <source>
        <dbReference type="Pfam" id="PF19556"/>
    </source>
</evidence>
<gene>
    <name evidence="3" type="ORF">DRF60_06435</name>
</gene>
<dbReference type="AlphaFoldDB" id="A0A3D9DN72"/>
<name>A0A3D9DN72_9FLAO</name>
<organism evidence="3 4">
    <name type="scientific">Chryseobacterium elymi</name>
    <dbReference type="NCBI Taxonomy" id="395936"/>
    <lineage>
        <taxon>Bacteria</taxon>
        <taxon>Pseudomonadati</taxon>
        <taxon>Bacteroidota</taxon>
        <taxon>Flavobacteriia</taxon>
        <taxon>Flavobacteriales</taxon>
        <taxon>Weeksellaceae</taxon>
        <taxon>Chryseobacterium group</taxon>
        <taxon>Chryseobacterium</taxon>
    </lineage>
</organism>
<keyword evidence="4" id="KW-1185">Reference proteome</keyword>
<dbReference type="InterPro" id="IPR022273">
    <property type="entry name" value="PRTRC_protein-E"/>
</dbReference>
<feature type="domain" description="ParB-related ThiF-related cassette protein E" evidence="2">
    <location>
        <begin position="1"/>
        <end position="172"/>
    </location>
</feature>
<sequence length="186" mass="20919">MEANFFKQIAKMDLQSKLTLTVAKATEDKIVVSILVQNDGCGDKAKNIIPPLNLKGTAEELDAEFFSHIKKPVESASGLMSNMETFMKQMEEAKKQSAMEKEKADKTKKEKEAKNKKYIDAMAKAEALENEGKFKEAWTALPKASEYPEHAETIGQKQDLYQSHFAPDLFARPQSETDEPIDQMNV</sequence>
<dbReference type="Pfam" id="PF19556">
    <property type="entry name" value="PRTRC_E"/>
    <property type="match status" value="1"/>
</dbReference>
<evidence type="ECO:0000256" key="1">
    <source>
        <dbReference type="SAM" id="MobiDB-lite"/>
    </source>
</evidence>
<protein>
    <submittedName>
        <fullName evidence="3">Prtrc system protein e</fullName>
    </submittedName>
</protein>
<accession>A0A3D9DN72</accession>
<feature type="compositionally biased region" description="Acidic residues" evidence="1">
    <location>
        <begin position="176"/>
        <end position="186"/>
    </location>
</feature>
<dbReference type="Proteomes" id="UP000257030">
    <property type="component" value="Unassembled WGS sequence"/>
</dbReference>
<dbReference type="RefSeq" id="WP_111959546.1">
    <property type="nucleotide sequence ID" value="NZ_QNUH01000004.1"/>
</dbReference>
<feature type="region of interest" description="Disordered" evidence="1">
    <location>
        <begin position="164"/>
        <end position="186"/>
    </location>
</feature>
<evidence type="ECO:0000313" key="4">
    <source>
        <dbReference type="Proteomes" id="UP000257030"/>
    </source>
</evidence>
<dbReference type="OrthoDB" id="1050181at2"/>
<dbReference type="NCBIfam" id="TIGR03741">
    <property type="entry name" value="PRTRC_E"/>
    <property type="match status" value="1"/>
</dbReference>
<proteinExistence type="predicted"/>